<dbReference type="Proteomes" id="UP001497480">
    <property type="component" value="Unassembled WGS sequence"/>
</dbReference>
<evidence type="ECO:0000256" key="2">
    <source>
        <dbReference type="ARBA" id="ARBA00008127"/>
    </source>
</evidence>
<protein>
    <recommendedName>
        <fullName evidence="7">Epidermal patterning factor-like protein</fullName>
    </recommendedName>
</protein>
<comment type="caution">
    <text evidence="9">The sequence shown here is derived from an EMBL/GenBank/DDBJ whole genome shotgun (WGS) entry which is preliminary data.</text>
</comment>
<comment type="subcellular location">
    <subcellularLocation>
        <location evidence="1 7">Secreted</location>
    </subcellularLocation>
</comment>
<evidence type="ECO:0000256" key="7">
    <source>
        <dbReference type="RuleBase" id="RU367102"/>
    </source>
</evidence>
<dbReference type="GO" id="GO:0005576">
    <property type="term" value="C:extracellular region"/>
    <property type="evidence" value="ECO:0007669"/>
    <property type="project" value="UniProtKB-SubCell"/>
</dbReference>
<dbReference type="PANTHER" id="PTHR33109">
    <property type="entry name" value="EPIDERMAL PATTERNING FACTOR-LIKE PROTEIN 4"/>
    <property type="match status" value="1"/>
</dbReference>
<name>A0AAV1Y016_LUPLU</name>
<keyword evidence="3 7" id="KW-0217">Developmental protein</keyword>
<evidence type="ECO:0000313" key="10">
    <source>
        <dbReference type="Proteomes" id="UP001497480"/>
    </source>
</evidence>
<dbReference type="PANTHER" id="PTHR33109:SF95">
    <property type="entry name" value="EPIDERMAL PATTERNING FACTOR-LIKE PROTEIN"/>
    <property type="match status" value="1"/>
</dbReference>
<dbReference type="AlphaFoldDB" id="A0AAV1Y016"/>
<keyword evidence="8" id="KW-0472">Membrane</keyword>
<keyword evidence="10" id="KW-1185">Reference proteome</keyword>
<dbReference type="EMBL" id="CAXHTB010000020">
    <property type="protein sequence ID" value="CAL0327319.1"/>
    <property type="molecule type" value="Genomic_DNA"/>
</dbReference>
<comment type="function">
    <text evidence="7">Controls stomatal patterning.</text>
</comment>
<dbReference type="Pfam" id="PF17181">
    <property type="entry name" value="EPF"/>
    <property type="match status" value="1"/>
</dbReference>
<evidence type="ECO:0000256" key="5">
    <source>
        <dbReference type="ARBA" id="ARBA00022729"/>
    </source>
</evidence>
<sequence length="160" mass="18127">MESLSSTQKMDRTQICFYLHKYRHIIIYCLIILFAASTSIFNNIVFMAEGRGISNLIEVAPIQNQPHKVNSAHNKGMKGKGLSMVVKSQIGSRPPNCEGRCRSCGHCEAVQVPVEAIVQRRRSHYSSTRAIITYSSRSDDLSNYKPMSWKCKCGDYFFNP</sequence>
<keyword evidence="5" id="KW-0732">Signal</keyword>
<feature type="transmembrane region" description="Helical" evidence="8">
    <location>
        <begin position="25"/>
        <end position="46"/>
    </location>
</feature>
<keyword evidence="6" id="KW-1015">Disulfide bond</keyword>
<evidence type="ECO:0000256" key="1">
    <source>
        <dbReference type="ARBA" id="ARBA00004613"/>
    </source>
</evidence>
<gene>
    <name evidence="9" type="ORF">LLUT_LOCUS28379</name>
</gene>
<evidence type="ECO:0000256" key="6">
    <source>
        <dbReference type="ARBA" id="ARBA00023157"/>
    </source>
</evidence>
<keyword evidence="8" id="KW-1133">Transmembrane helix</keyword>
<keyword evidence="8" id="KW-0812">Transmembrane</keyword>
<evidence type="ECO:0000313" key="9">
    <source>
        <dbReference type="EMBL" id="CAL0327319.1"/>
    </source>
</evidence>
<dbReference type="InterPro" id="IPR039455">
    <property type="entry name" value="EPFL"/>
</dbReference>
<comment type="similarity">
    <text evidence="2 7">Belongs to the plant cysteine rich small secretory peptide family. Epidermal patterning factor subfamily.</text>
</comment>
<organism evidence="9 10">
    <name type="scientific">Lupinus luteus</name>
    <name type="common">European yellow lupine</name>
    <dbReference type="NCBI Taxonomy" id="3873"/>
    <lineage>
        <taxon>Eukaryota</taxon>
        <taxon>Viridiplantae</taxon>
        <taxon>Streptophyta</taxon>
        <taxon>Embryophyta</taxon>
        <taxon>Tracheophyta</taxon>
        <taxon>Spermatophyta</taxon>
        <taxon>Magnoliopsida</taxon>
        <taxon>eudicotyledons</taxon>
        <taxon>Gunneridae</taxon>
        <taxon>Pentapetalae</taxon>
        <taxon>rosids</taxon>
        <taxon>fabids</taxon>
        <taxon>Fabales</taxon>
        <taxon>Fabaceae</taxon>
        <taxon>Papilionoideae</taxon>
        <taxon>50 kb inversion clade</taxon>
        <taxon>genistoids sensu lato</taxon>
        <taxon>core genistoids</taxon>
        <taxon>Genisteae</taxon>
        <taxon>Lupinus</taxon>
    </lineage>
</organism>
<reference evidence="9 10" key="1">
    <citation type="submission" date="2024-03" db="EMBL/GenBank/DDBJ databases">
        <authorList>
            <person name="Martinez-Hernandez J."/>
        </authorList>
    </citation>
    <scope>NUCLEOTIDE SEQUENCE [LARGE SCALE GENOMIC DNA]</scope>
</reference>
<evidence type="ECO:0000256" key="8">
    <source>
        <dbReference type="SAM" id="Phobius"/>
    </source>
</evidence>
<evidence type="ECO:0000256" key="3">
    <source>
        <dbReference type="ARBA" id="ARBA00022473"/>
    </source>
</evidence>
<keyword evidence="4 7" id="KW-0964">Secreted</keyword>
<evidence type="ECO:0000256" key="4">
    <source>
        <dbReference type="ARBA" id="ARBA00022525"/>
    </source>
</evidence>
<proteinExistence type="inferred from homology"/>
<accession>A0AAV1Y016</accession>
<dbReference type="GO" id="GO:0010052">
    <property type="term" value="P:guard cell differentiation"/>
    <property type="evidence" value="ECO:0007669"/>
    <property type="project" value="UniProtKB-UniRule"/>
</dbReference>